<name>A0A2U1KUT8_ARTAN</name>
<accession>A0A2U1KUT8</accession>
<gene>
    <name evidence="2" type="ORF">CTI12_AA561960</name>
</gene>
<feature type="region of interest" description="Disordered" evidence="1">
    <location>
        <begin position="34"/>
        <end position="83"/>
    </location>
</feature>
<comment type="caution">
    <text evidence="2">The sequence shown here is derived from an EMBL/GenBank/DDBJ whole genome shotgun (WGS) entry which is preliminary data.</text>
</comment>
<sequence length="83" mass="9102">MVPTCSSFDNCSLHMVADFFVIGITNTLHHQTFTSGGNDISRPPVVGNRRSSATKRRRVSNEACPSFRRSGASKNSKARIFVS</sequence>
<dbReference type="AlphaFoldDB" id="A0A2U1KUT8"/>
<protein>
    <submittedName>
        <fullName evidence="2">Uncharacterized protein</fullName>
    </submittedName>
</protein>
<dbReference type="Proteomes" id="UP000245207">
    <property type="component" value="Unassembled WGS sequence"/>
</dbReference>
<evidence type="ECO:0000313" key="2">
    <source>
        <dbReference type="EMBL" id="PWA40493.1"/>
    </source>
</evidence>
<organism evidence="2 3">
    <name type="scientific">Artemisia annua</name>
    <name type="common">Sweet wormwood</name>
    <dbReference type="NCBI Taxonomy" id="35608"/>
    <lineage>
        <taxon>Eukaryota</taxon>
        <taxon>Viridiplantae</taxon>
        <taxon>Streptophyta</taxon>
        <taxon>Embryophyta</taxon>
        <taxon>Tracheophyta</taxon>
        <taxon>Spermatophyta</taxon>
        <taxon>Magnoliopsida</taxon>
        <taxon>eudicotyledons</taxon>
        <taxon>Gunneridae</taxon>
        <taxon>Pentapetalae</taxon>
        <taxon>asterids</taxon>
        <taxon>campanulids</taxon>
        <taxon>Asterales</taxon>
        <taxon>Asteraceae</taxon>
        <taxon>Asteroideae</taxon>
        <taxon>Anthemideae</taxon>
        <taxon>Artemisiinae</taxon>
        <taxon>Artemisia</taxon>
    </lineage>
</organism>
<dbReference type="EMBL" id="PKPP01013759">
    <property type="protein sequence ID" value="PWA40493.1"/>
    <property type="molecule type" value="Genomic_DNA"/>
</dbReference>
<evidence type="ECO:0000256" key="1">
    <source>
        <dbReference type="SAM" id="MobiDB-lite"/>
    </source>
</evidence>
<evidence type="ECO:0000313" key="3">
    <source>
        <dbReference type="Proteomes" id="UP000245207"/>
    </source>
</evidence>
<proteinExistence type="predicted"/>
<reference evidence="2 3" key="1">
    <citation type="journal article" date="2018" name="Mol. Plant">
        <title>The genome of Artemisia annua provides insight into the evolution of Asteraceae family and artemisinin biosynthesis.</title>
        <authorList>
            <person name="Shen Q."/>
            <person name="Zhang L."/>
            <person name="Liao Z."/>
            <person name="Wang S."/>
            <person name="Yan T."/>
            <person name="Shi P."/>
            <person name="Liu M."/>
            <person name="Fu X."/>
            <person name="Pan Q."/>
            <person name="Wang Y."/>
            <person name="Lv Z."/>
            <person name="Lu X."/>
            <person name="Zhang F."/>
            <person name="Jiang W."/>
            <person name="Ma Y."/>
            <person name="Chen M."/>
            <person name="Hao X."/>
            <person name="Li L."/>
            <person name="Tang Y."/>
            <person name="Lv G."/>
            <person name="Zhou Y."/>
            <person name="Sun X."/>
            <person name="Brodelius P.E."/>
            <person name="Rose J.K.C."/>
            <person name="Tang K."/>
        </authorList>
    </citation>
    <scope>NUCLEOTIDE SEQUENCE [LARGE SCALE GENOMIC DNA]</scope>
    <source>
        <strain evidence="3">cv. Huhao1</strain>
        <tissue evidence="2">Leaf</tissue>
    </source>
</reference>
<keyword evidence="3" id="KW-1185">Reference proteome</keyword>